<sequence length="76" mass="8316">MVAGLKELLETGTDVSDPLLDVAVEGVHMGCPWLDVAVEAVVLLVEESLARISVPVMRDEALEHMAATVRQNRKYK</sequence>
<dbReference type="EMBL" id="CAJPDQ010000011">
    <property type="protein sequence ID" value="CAF9916961.1"/>
    <property type="molecule type" value="Genomic_DNA"/>
</dbReference>
<dbReference type="Proteomes" id="UP000664169">
    <property type="component" value="Unassembled WGS sequence"/>
</dbReference>
<evidence type="ECO:0000313" key="2">
    <source>
        <dbReference type="Proteomes" id="UP000664169"/>
    </source>
</evidence>
<dbReference type="AlphaFoldDB" id="A0A8H3F0E9"/>
<reference evidence="1" key="1">
    <citation type="submission" date="2021-03" db="EMBL/GenBank/DDBJ databases">
        <authorList>
            <person name="Tagirdzhanova G."/>
        </authorList>
    </citation>
    <scope>NUCLEOTIDE SEQUENCE</scope>
</reference>
<proteinExistence type="predicted"/>
<comment type="caution">
    <text evidence="1">The sequence shown here is derived from an EMBL/GenBank/DDBJ whole genome shotgun (WGS) entry which is preliminary data.</text>
</comment>
<keyword evidence="2" id="KW-1185">Reference proteome</keyword>
<gene>
    <name evidence="1" type="ORF">GOMPHAMPRED_001168</name>
</gene>
<name>A0A8H3F0E9_9LECA</name>
<evidence type="ECO:0000313" key="1">
    <source>
        <dbReference type="EMBL" id="CAF9916961.1"/>
    </source>
</evidence>
<organism evidence="1 2">
    <name type="scientific">Gomphillus americanus</name>
    <dbReference type="NCBI Taxonomy" id="1940652"/>
    <lineage>
        <taxon>Eukaryota</taxon>
        <taxon>Fungi</taxon>
        <taxon>Dikarya</taxon>
        <taxon>Ascomycota</taxon>
        <taxon>Pezizomycotina</taxon>
        <taxon>Lecanoromycetes</taxon>
        <taxon>OSLEUM clade</taxon>
        <taxon>Ostropomycetidae</taxon>
        <taxon>Ostropales</taxon>
        <taxon>Graphidaceae</taxon>
        <taxon>Gomphilloideae</taxon>
        <taxon>Gomphillus</taxon>
    </lineage>
</organism>
<accession>A0A8H3F0E9</accession>
<protein>
    <submittedName>
        <fullName evidence="1">Uncharacterized protein</fullName>
    </submittedName>
</protein>